<dbReference type="GO" id="GO:0046854">
    <property type="term" value="P:phosphatidylinositol phosphate biosynthetic process"/>
    <property type="evidence" value="ECO:0007669"/>
    <property type="project" value="TreeGrafter"/>
</dbReference>
<dbReference type="Pfam" id="PF03770">
    <property type="entry name" value="IPK"/>
    <property type="match status" value="1"/>
</dbReference>
<keyword evidence="3 4" id="KW-0418">Kinase</keyword>
<dbReference type="EC" id="2.7.-.-" evidence="4"/>
<feature type="region of interest" description="Disordered" evidence="5">
    <location>
        <begin position="100"/>
        <end position="119"/>
    </location>
</feature>
<dbReference type="PANTHER" id="PTHR12400:SF26">
    <property type="entry name" value="KINASE"/>
    <property type="match status" value="1"/>
</dbReference>
<dbReference type="SUPFAM" id="SSF56104">
    <property type="entry name" value="SAICAR synthase-like"/>
    <property type="match status" value="1"/>
</dbReference>
<dbReference type="GO" id="GO:0032958">
    <property type="term" value="P:inositol phosphate biosynthetic process"/>
    <property type="evidence" value="ECO:0007669"/>
    <property type="project" value="InterPro"/>
</dbReference>
<sequence length="119" mass="13771">MEVLLPGLDLAPYWKKCGGDNRELQAYKSLMKDELADMVPKFYRDIDYHGQRFIEMQDLLQSFVNPSIMDIKMGTRTSLESEVQNAKSRTDLYEKMIKVDSHAPTSEEQEAKAITKTYD</sequence>
<dbReference type="InterPro" id="IPR005522">
    <property type="entry name" value="IPK"/>
</dbReference>
<dbReference type="EMBL" id="GADI01005282">
    <property type="protein sequence ID" value="JAA68526.1"/>
    <property type="molecule type" value="mRNA"/>
</dbReference>
<feature type="compositionally biased region" description="Basic and acidic residues" evidence="5">
    <location>
        <begin position="109"/>
        <end position="119"/>
    </location>
</feature>
<evidence type="ECO:0000256" key="5">
    <source>
        <dbReference type="SAM" id="MobiDB-lite"/>
    </source>
</evidence>
<dbReference type="GO" id="GO:0000828">
    <property type="term" value="F:inositol hexakisphosphate kinase activity"/>
    <property type="evidence" value="ECO:0007669"/>
    <property type="project" value="TreeGrafter"/>
</dbReference>
<dbReference type="PANTHER" id="PTHR12400">
    <property type="entry name" value="INOSITOL POLYPHOSPHATE KINASE"/>
    <property type="match status" value="1"/>
</dbReference>
<keyword evidence="2 4" id="KW-0808">Transferase</keyword>
<evidence type="ECO:0000256" key="1">
    <source>
        <dbReference type="ARBA" id="ARBA00007374"/>
    </source>
</evidence>
<proteinExistence type="evidence at transcript level"/>
<name>A0A0K8RBR5_IXORI</name>
<dbReference type="GO" id="GO:0005634">
    <property type="term" value="C:nucleus"/>
    <property type="evidence" value="ECO:0007669"/>
    <property type="project" value="TreeGrafter"/>
</dbReference>
<evidence type="ECO:0000256" key="3">
    <source>
        <dbReference type="ARBA" id="ARBA00022777"/>
    </source>
</evidence>
<evidence type="ECO:0000256" key="4">
    <source>
        <dbReference type="RuleBase" id="RU363090"/>
    </source>
</evidence>
<dbReference type="Gene3D" id="3.30.470.160">
    <property type="entry name" value="Inositol polyphosphate kinase"/>
    <property type="match status" value="1"/>
</dbReference>
<accession>A0A0K8RBR5</accession>
<evidence type="ECO:0000313" key="6">
    <source>
        <dbReference type="EMBL" id="JAA68526.1"/>
    </source>
</evidence>
<dbReference type="GO" id="GO:0005737">
    <property type="term" value="C:cytoplasm"/>
    <property type="evidence" value="ECO:0007669"/>
    <property type="project" value="TreeGrafter"/>
</dbReference>
<dbReference type="AlphaFoldDB" id="A0A0K8RBR5"/>
<comment type="similarity">
    <text evidence="1 4">Belongs to the inositol phosphokinase (IPK) family.</text>
</comment>
<organism evidence="6">
    <name type="scientific">Ixodes ricinus</name>
    <name type="common">Common tick</name>
    <name type="synonym">Acarus ricinus</name>
    <dbReference type="NCBI Taxonomy" id="34613"/>
    <lineage>
        <taxon>Eukaryota</taxon>
        <taxon>Metazoa</taxon>
        <taxon>Ecdysozoa</taxon>
        <taxon>Arthropoda</taxon>
        <taxon>Chelicerata</taxon>
        <taxon>Arachnida</taxon>
        <taxon>Acari</taxon>
        <taxon>Parasitiformes</taxon>
        <taxon>Ixodida</taxon>
        <taxon>Ixodoidea</taxon>
        <taxon>Ixodidae</taxon>
        <taxon>Ixodinae</taxon>
        <taxon>Ixodes</taxon>
    </lineage>
</organism>
<reference evidence="6" key="1">
    <citation type="submission" date="2012-12" db="EMBL/GenBank/DDBJ databases">
        <title>Identification and characterization of a phenylalanine ammonia-lyase gene family in Isatis indigotica Fort.</title>
        <authorList>
            <person name="Liu Q."/>
            <person name="Chen J."/>
            <person name="Zhou X."/>
            <person name="Di P."/>
            <person name="Xiao Y."/>
            <person name="Xuan H."/>
            <person name="Zhang L."/>
            <person name="Chen W."/>
        </authorList>
    </citation>
    <scope>NUCLEOTIDE SEQUENCE</scope>
    <source>
        <tissue evidence="6">Salivary gland</tissue>
    </source>
</reference>
<protein>
    <recommendedName>
        <fullName evidence="4">Kinase</fullName>
        <ecNumber evidence="4">2.7.-.-</ecNumber>
    </recommendedName>
</protein>
<dbReference type="InterPro" id="IPR038286">
    <property type="entry name" value="IPK_sf"/>
</dbReference>
<evidence type="ECO:0000256" key="2">
    <source>
        <dbReference type="ARBA" id="ARBA00022679"/>
    </source>
</evidence>